<dbReference type="AlphaFoldDB" id="K0JXR3"/>
<dbReference type="HOGENOM" id="CLU_1702979_0_0_11"/>
<accession>K0JXR3</accession>
<dbReference type="OrthoDB" id="3697982at2"/>
<name>K0JXR3_SACES</name>
<sequence>MTESGSVTRIGHHRLVSRPAYRLITLRDIDNDAGVGTEDALRRSYADVVAASDYELFVQCVQDLVPVTVDIEVWSGEPVTVGGSPARVFTVEFPSGTFVLGSPTGAAIDGELPEGPGYYVLDVGFQGREGDGVECCLIRLWRTGDLPDDDEEWD</sequence>
<keyword evidence="2" id="KW-1185">Reference proteome</keyword>
<dbReference type="EMBL" id="HE804045">
    <property type="protein sequence ID" value="CCH30931.1"/>
    <property type="molecule type" value="Genomic_DNA"/>
</dbReference>
<evidence type="ECO:0000313" key="1">
    <source>
        <dbReference type="EMBL" id="CCH30931.1"/>
    </source>
</evidence>
<gene>
    <name evidence="1" type="ordered locus">BN6_36360</name>
</gene>
<dbReference type="KEGG" id="sesp:BN6_36360"/>
<reference evidence="1 2" key="1">
    <citation type="journal article" date="2012" name="BMC Genomics">
        <title>Complete genome sequence of Saccharothrix espanaensis DSM 44229T and comparison to the other completely sequenced Pseudonocardiaceae.</title>
        <authorList>
            <person name="Strobel T."/>
            <person name="Al-Dilaimi A."/>
            <person name="Blom J."/>
            <person name="Gessner A."/>
            <person name="Kalinowski J."/>
            <person name="Luzhetska M."/>
            <person name="Puhler A."/>
            <person name="Szczepanowski R."/>
            <person name="Bechthold A."/>
            <person name="Ruckert C."/>
        </authorList>
    </citation>
    <scope>NUCLEOTIDE SEQUENCE [LARGE SCALE GENOMIC DNA]</scope>
    <source>
        <strain evidence="2">ATCC 51144 / DSM 44229 / JCM 9112 / NBRC 15066 / NRRL 15764</strain>
    </source>
</reference>
<proteinExistence type="predicted"/>
<dbReference type="RefSeq" id="WP_015101043.1">
    <property type="nucleotide sequence ID" value="NC_019673.1"/>
</dbReference>
<dbReference type="Proteomes" id="UP000006281">
    <property type="component" value="Chromosome"/>
</dbReference>
<dbReference type="PATRIC" id="fig|1179773.3.peg.3636"/>
<organism evidence="1 2">
    <name type="scientific">Saccharothrix espanaensis (strain ATCC 51144 / DSM 44229 / JCM 9112 / NBRC 15066 / NRRL 15764)</name>
    <dbReference type="NCBI Taxonomy" id="1179773"/>
    <lineage>
        <taxon>Bacteria</taxon>
        <taxon>Bacillati</taxon>
        <taxon>Actinomycetota</taxon>
        <taxon>Actinomycetes</taxon>
        <taxon>Pseudonocardiales</taxon>
        <taxon>Pseudonocardiaceae</taxon>
        <taxon>Saccharothrix</taxon>
    </lineage>
</organism>
<dbReference type="STRING" id="1179773.BN6_36360"/>
<evidence type="ECO:0000313" key="2">
    <source>
        <dbReference type="Proteomes" id="UP000006281"/>
    </source>
</evidence>
<protein>
    <submittedName>
        <fullName evidence="1">Uncharacterized protein</fullName>
    </submittedName>
</protein>